<protein>
    <submittedName>
        <fullName evidence="6">23S rRNA (Guanosine2251-2'-O)-methyltransferase</fullName>
    </submittedName>
</protein>
<dbReference type="SUPFAM" id="SSF75217">
    <property type="entry name" value="alpha/beta knot"/>
    <property type="match status" value="1"/>
</dbReference>
<dbReference type="GO" id="GO:0008173">
    <property type="term" value="F:RNA methyltransferase activity"/>
    <property type="evidence" value="ECO:0007669"/>
    <property type="project" value="InterPro"/>
</dbReference>
<evidence type="ECO:0000313" key="6">
    <source>
        <dbReference type="EMBL" id="TDW16726.1"/>
    </source>
</evidence>
<evidence type="ECO:0000256" key="1">
    <source>
        <dbReference type="ARBA" id="ARBA00007228"/>
    </source>
</evidence>
<comment type="caution">
    <text evidence="6">The sequence shown here is derived from an EMBL/GenBank/DDBJ whole genome shotgun (WGS) entry which is preliminary data.</text>
</comment>
<keyword evidence="4" id="KW-0812">Transmembrane</keyword>
<dbReference type="Gene3D" id="3.40.1280.10">
    <property type="match status" value="1"/>
</dbReference>
<dbReference type="InterPro" id="IPR004441">
    <property type="entry name" value="rRNA_MeTrfase_TrmH"/>
</dbReference>
<reference evidence="6 7" key="1">
    <citation type="submission" date="2019-03" db="EMBL/GenBank/DDBJ databases">
        <title>Genomic Encyclopedia of Type Strains, Phase IV (KMG-IV): sequencing the most valuable type-strain genomes for metagenomic binning, comparative biology and taxonomic classification.</title>
        <authorList>
            <person name="Goeker M."/>
        </authorList>
    </citation>
    <scope>NUCLEOTIDE SEQUENCE [LARGE SCALE GENOMIC DNA]</scope>
    <source>
        <strain evidence="6 7">DSM 28867</strain>
    </source>
</reference>
<dbReference type="SMART" id="SM00967">
    <property type="entry name" value="SpoU_sub_bind"/>
    <property type="match status" value="1"/>
</dbReference>
<dbReference type="RefSeq" id="WP_134169670.1">
    <property type="nucleotide sequence ID" value="NZ_SODD01000020.1"/>
</dbReference>
<evidence type="ECO:0000256" key="4">
    <source>
        <dbReference type="SAM" id="Phobius"/>
    </source>
</evidence>
<dbReference type="AlphaFoldDB" id="A0A4R7ZI04"/>
<keyword evidence="7" id="KW-1185">Reference proteome</keyword>
<comment type="similarity">
    <text evidence="1">Belongs to the class IV-like SAM-binding methyltransferase superfamily. RNA methyltransferase TrmH family.</text>
</comment>
<dbReference type="Gene3D" id="3.30.1330.30">
    <property type="match status" value="1"/>
</dbReference>
<name>A0A4R7ZI04_9FIRM</name>
<sequence>MTQIVFGKNVVRQLLNDNKNIHNLWILEGFKDKEILSLIYNRKISFKNCGRKKLDELANGGNHQGIVAEIDAYKYADIHQLVDSIDKEYPLLVLLDGLEDPHNLGAILRTCDAVGADGVIIGKHRSVSLNPTVAKVSTGAIDYVPVCQVTNLANTLRDLKKKGYWVIGSDMYQAQDYSTPDYKMPIVLVIGSEGYGMSDVVKKQCDMFVSLPMVGHVTSLNASVACAVLLYGIYTNRNK</sequence>
<dbReference type="GO" id="GO:0005829">
    <property type="term" value="C:cytosol"/>
    <property type="evidence" value="ECO:0007669"/>
    <property type="project" value="TreeGrafter"/>
</dbReference>
<accession>A0A4R7ZI04</accession>
<evidence type="ECO:0000313" key="7">
    <source>
        <dbReference type="Proteomes" id="UP000294743"/>
    </source>
</evidence>
<dbReference type="InterPro" id="IPR001537">
    <property type="entry name" value="SpoU_MeTrfase"/>
</dbReference>
<dbReference type="GO" id="GO:0006396">
    <property type="term" value="P:RNA processing"/>
    <property type="evidence" value="ECO:0007669"/>
    <property type="project" value="InterPro"/>
</dbReference>
<dbReference type="SUPFAM" id="SSF55315">
    <property type="entry name" value="L30e-like"/>
    <property type="match status" value="1"/>
</dbReference>
<dbReference type="InterPro" id="IPR013123">
    <property type="entry name" value="SpoU_subst-bd"/>
</dbReference>
<dbReference type="OrthoDB" id="9794400at2"/>
<dbReference type="PANTHER" id="PTHR46429:SF1">
    <property type="entry name" value="23S RRNA (GUANOSINE-2'-O-)-METHYLTRANSFERASE RLMB"/>
    <property type="match status" value="1"/>
</dbReference>
<keyword evidence="3 6" id="KW-0808">Transferase</keyword>
<keyword evidence="4" id="KW-0472">Membrane</keyword>
<dbReference type="GO" id="GO:0003723">
    <property type="term" value="F:RNA binding"/>
    <property type="evidence" value="ECO:0007669"/>
    <property type="project" value="InterPro"/>
</dbReference>
<dbReference type="InterPro" id="IPR029028">
    <property type="entry name" value="Alpha/beta_knot_MTases"/>
</dbReference>
<dbReference type="Pfam" id="PF08032">
    <property type="entry name" value="SpoU_sub_bind"/>
    <property type="match status" value="1"/>
</dbReference>
<evidence type="ECO:0000256" key="2">
    <source>
        <dbReference type="ARBA" id="ARBA00022603"/>
    </source>
</evidence>
<dbReference type="CDD" id="cd18103">
    <property type="entry name" value="SpoU-like_RlmB"/>
    <property type="match status" value="1"/>
</dbReference>
<gene>
    <name evidence="6" type="ORF">EDD63_1206</name>
</gene>
<dbReference type="InterPro" id="IPR029064">
    <property type="entry name" value="Ribosomal_eL30-like_sf"/>
</dbReference>
<organism evidence="6 7">
    <name type="scientific">Breznakia blatticola</name>
    <dbReference type="NCBI Taxonomy" id="1754012"/>
    <lineage>
        <taxon>Bacteria</taxon>
        <taxon>Bacillati</taxon>
        <taxon>Bacillota</taxon>
        <taxon>Erysipelotrichia</taxon>
        <taxon>Erysipelotrichales</taxon>
        <taxon>Erysipelotrichaceae</taxon>
        <taxon>Breznakia</taxon>
    </lineage>
</organism>
<evidence type="ECO:0000256" key="3">
    <source>
        <dbReference type="ARBA" id="ARBA00022679"/>
    </source>
</evidence>
<dbReference type="EMBL" id="SODD01000020">
    <property type="protein sequence ID" value="TDW16726.1"/>
    <property type="molecule type" value="Genomic_DNA"/>
</dbReference>
<dbReference type="Pfam" id="PF00588">
    <property type="entry name" value="SpoU_methylase"/>
    <property type="match status" value="1"/>
</dbReference>
<feature type="transmembrane region" description="Helical" evidence="4">
    <location>
        <begin position="213"/>
        <end position="234"/>
    </location>
</feature>
<dbReference type="NCBIfam" id="TIGR00186">
    <property type="entry name" value="rRNA_methyl_3"/>
    <property type="match status" value="1"/>
</dbReference>
<evidence type="ECO:0000259" key="5">
    <source>
        <dbReference type="SMART" id="SM00967"/>
    </source>
</evidence>
<dbReference type="InterPro" id="IPR029026">
    <property type="entry name" value="tRNA_m1G_MTases_N"/>
</dbReference>
<dbReference type="GO" id="GO:0032259">
    <property type="term" value="P:methylation"/>
    <property type="evidence" value="ECO:0007669"/>
    <property type="project" value="UniProtKB-KW"/>
</dbReference>
<proteinExistence type="inferred from homology"/>
<feature type="domain" description="RNA 2-O ribose methyltransferase substrate binding" evidence="5">
    <location>
        <begin position="4"/>
        <end position="76"/>
    </location>
</feature>
<dbReference type="FunFam" id="3.40.1280.10:FF:000008">
    <property type="entry name" value="Group 3 RNA methyltransferase TrmH"/>
    <property type="match status" value="1"/>
</dbReference>
<dbReference type="Proteomes" id="UP000294743">
    <property type="component" value="Unassembled WGS sequence"/>
</dbReference>
<keyword evidence="2 6" id="KW-0489">Methyltransferase</keyword>
<keyword evidence="4" id="KW-1133">Transmembrane helix</keyword>
<dbReference type="PANTHER" id="PTHR46429">
    <property type="entry name" value="23S RRNA (GUANOSINE-2'-O-)-METHYLTRANSFERASE RLMB"/>
    <property type="match status" value="1"/>
</dbReference>